<evidence type="ECO:0000313" key="1">
    <source>
        <dbReference type="EMBL" id="ANK11873.1"/>
    </source>
</evidence>
<sequence>MFILSLALLAASSTAPDPYICLGTTARAIAELREAGREPEARLLAAQSIWLDQVRPAVPGTADASLIEDARISRIDQPRRAFRRDLKRCLAQTPKPAK</sequence>
<dbReference type="RefSeq" id="WP_068349197.1">
    <property type="nucleotide sequence ID" value="NZ_CP016033.1"/>
</dbReference>
<evidence type="ECO:0000313" key="2">
    <source>
        <dbReference type="Proteomes" id="UP000078263"/>
    </source>
</evidence>
<dbReference type="Proteomes" id="UP000078263">
    <property type="component" value="Chromosome"/>
</dbReference>
<gene>
    <name evidence="1" type="ORF">A9D12_01730</name>
</gene>
<dbReference type="EMBL" id="CP016033">
    <property type="protein sequence ID" value="ANK11873.1"/>
    <property type="molecule type" value="Genomic_DNA"/>
</dbReference>
<accession>A0A192D041</accession>
<name>A0A192D041_9SPHN</name>
<proteinExistence type="predicted"/>
<dbReference type="OrthoDB" id="9901572at2"/>
<protein>
    <submittedName>
        <fullName evidence="1">Uncharacterized protein</fullName>
    </submittedName>
</protein>
<dbReference type="AlphaFoldDB" id="A0A192D041"/>
<reference evidence="1 2" key="1">
    <citation type="submission" date="2016-05" db="EMBL/GenBank/DDBJ databases">
        <title>Compelete Genome Sequence of Bacteriochlorophyll-Synthesizing Bacterium Porphyrobacter neustonensis DSM 9434.</title>
        <authorList>
            <person name="Shi X.-L."/>
            <person name="Wu Y.-H."/>
            <person name="Cheng H."/>
            <person name="Xu L."/>
            <person name="Zhang X.-Q."/>
            <person name="Wang C.-S."/>
            <person name="Xu X.-W."/>
        </authorList>
    </citation>
    <scope>NUCLEOTIDE SEQUENCE [LARGE SCALE GENOMIC DNA]</scope>
    <source>
        <strain evidence="1 2">DSM 9434</strain>
    </source>
</reference>
<keyword evidence="2" id="KW-1185">Reference proteome</keyword>
<organism evidence="1 2">
    <name type="scientific">Erythrobacter neustonensis</name>
    <dbReference type="NCBI Taxonomy" id="1112"/>
    <lineage>
        <taxon>Bacteria</taxon>
        <taxon>Pseudomonadati</taxon>
        <taxon>Pseudomonadota</taxon>
        <taxon>Alphaproteobacteria</taxon>
        <taxon>Sphingomonadales</taxon>
        <taxon>Erythrobacteraceae</taxon>
        <taxon>Erythrobacter/Porphyrobacter group</taxon>
        <taxon>Erythrobacter</taxon>
    </lineage>
</organism>
<dbReference type="KEGG" id="pns:A9D12_01730"/>
<dbReference type="STRING" id="1112.A9D12_01730"/>